<name>A0A1V1I2W5_9FIRM</name>
<dbReference type="RefSeq" id="WP_180702106.1">
    <property type="nucleotide sequence ID" value="NZ_CAOWGD010000001.1"/>
</dbReference>
<keyword evidence="3" id="KW-1185">Reference proteome</keyword>
<comment type="similarity">
    <text evidence="1">Belongs to the UPF0749 family.</text>
</comment>
<protein>
    <recommendedName>
        <fullName evidence="4">Division initiation protein</fullName>
    </recommendedName>
</protein>
<evidence type="ECO:0000256" key="1">
    <source>
        <dbReference type="ARBA" id="ARBA00009108"/>
    </source>
</evidence>
<evidence type="ECO:0000313" key="2">
    <source>
        <dbReference type="EMBL" id="CED94602.1"/>
    </source>
</evidence>
<organism evidence="2 3">
    <name type="scientific">Romboutsia ilealis</name>
    <dbReference type="NCBI Taxonomy" id="1115758"/>
    <lineage>
        <taxon>Bacteria</taxon>
        <taxon>Bacillati</taxon>
        <taxon>Bacillota</taxon>
        <taxon>Clostridia</taxon>
        <taxon>Peptostreptococcales</taxon>
        <taxon>Peptostreptococcaceae</taxon>
        <taxon>Romboutsia</taxon>
    </lineage>
</organism>
<dbReference type="KEGG" id="ril:CRIB_1997"/>
<dbReference type="AlphaFoldDB" id="A0A1V1I2W5"/>
<gene>
    <name evidence="2" type="ORF">CRIB_1997</name>
</gene>
<dbReference type="EMBL" id="LN555523">
    <property type="protein sequence ID" value="CED94602.1"/>
    <property type="molecule type" value="Genomic_DNA"/>
</dbReference>
<dbReference type="PANTHER" id="PTHR37313:SF2">
    <property type="entry name" value="UPF0749 PROTEIN YLXX"/>
    <property type="match status" value="1"/>
</dbReference>
<dbReference type="Pfam" id="PF05949">
    <property type="entry name" value="DUF881"/>
    <property type="match status" value="1"/>
</dbReference>
<evidence type="ECO:0008006" key="4">
    <source>
        <dbReference type="Google" id="ProtNLM"/>
    </source>
</evidence>
<dbReference type="PANTHER" id="PTHR37313">
    <property type="entry name" value="UPF0749 PROTEIN RV1825"/>
    <property type="match status" value="1"/>
</dbReference>
<proteinExistence type="inferred from homology"/>
<dbReference type="Proteomes" id="UP000245622">
    <property type="component" value="Chromosome 1"/>
</dbReference>
<sequence length="226" mass="25720">MKIKIPYKSVVICSIFLGVLISIQFKTINLENEGMTTSKKGEQLLLELKSLKTVENSLKEQINTIKRDIDKYKDGDDILKAEINYYEELAGYTNINGPGITIKLINNGSEDSIIYNYDLILSIINKLNSAQATAISINEERIVFDTYLNLKEDSLYINNTKIKEPITINAIGDKDTLESALKIKYGIAWEIEKYYNYKVDIKSDDNININGYDKKIKDIDVGNLNE</sequence>
<reference evidence="2 3" key="1">
    <citation type="submission" date="2014-04" db="EMBL/GenBank/DDBJ databases">
        <authorList>
            <person name="Hornung B.V."/>
        </authorList>
    </citation>
    <scope>NUCLEOTIDE SEQUENCE [LARGE SCALE GENOMIC DNA]</scope>
    <source>
        <strain evidence="2 3">CRIB</strain>
    </source>
</reference>
<evidence type="ECO:0000313" key="3">
    <source>
        <dbReference type="Proteomes" id="UP000245622"/>
    </source>
</evidence>
<dbReference type="GeneID" id="82206022"/>
<dbReference type="InterPro" id="IPR010273">
    <property type="entry name" value="DUF881"/>
</dbReference>
<dbReference type="Gene3D" id="3.30.70.1880">
    <property type="entry name" value="Protein of unknown function DUF881"/>
    <property type="match status" value="1"/>
</dbReference>
<accession>A0A1V1I2W5</accession>